<accession>A0A1E4RF91</accession>
<dbReference type="Pfam" id="PF01758">
    <property type="entry name" value="SBF"/>
    <property type="match status" value="1"/>
</dbReference>
<dbReference type="InterPro" id="IPR004706">
    <property type="entry name" value="Arsenical-R_Acr3"/>
</dbReference>
<keyword evidence="3 8" id="KW-0813">Transport</keyword>
<feature type="transmembrane region" description="Helical" evidence="9">
    <location>
        <begin position="231"/>
        <end position="249"/>
    </location>
</feature>
<dbReference type="Proteomes" id="UP000095085">
    <property type="component" value="Unassembled WGS sequence"/>
</dbReference>
<comment type="similarity">
    <text evidence="2 8">Belongs to the arsenical resistance-3 (ACR3) (TC 2.A.59) family.</text>
</comment>
<evidence type="ECO:0008006" key="12">
    <source>
        <dbReference type="Google" id="ProtNLM"/>
    </source>
</evidence>
<dbReference type="GO" id="GO:0015297">
    <property type="term" value="F:antiporter activity"/>
    <property type="evidence" value="ECO:0007669"/>
    <property type="project" value="UniProtKB-UniRule"/>
</dbReference>
<dbReference type="InterPro" id="IPR038770">
    <property type="entry name" value="Na+/solute_symporter_sf"/>
</dbReference>
<keyword evidence="7 8" id="KW-0472">Membrane</keyword>
<dbReference type="PIRSF" id="PIRSF005508">
    <property type="entry name" value="Acr3"/>
    <property type="match status" value="1"/>
</dbReference>
<evidence type="ECO:0000256" key="5">
    <source>
        <dbReference type="ARBA" id="ARBA00022692"/>
    </source>
</evidence>
<dbReference type="PANTHER" id="PTHR43057">
    <property type="entry name" value="ARSENITE EFFLUX TRANSPORTER"/>
    <property type="match status" value="1"/>
</dbReference>
<keyword evidence="4 8" id="KW-1003">Cell membrane</keyword>
<evidence type="ECO:0000256" key="1">
    <source>
        <dbReference type="ARBA" id="ARBA00004651"/>
    </source>
</evidence>
<dbReference type="GeneID" id="30993487"/>
<dbReference type="EMBL" id="KV454544">
    <property type="protein sequence ID" value="ODV65795.1"/>
    <property type="molecule type" value="Genomic_DNA"/>
</dbReference>
<dbReference type="InterPro" id="IPR002657">
    <property type="entry name" value="BilAc:Na_symport/Acr3"/>
</dbReference>
<protein>
    <recommendedName>
        <fullName evidence="12">Arsenical-resistance protein ACR3</fullName>
    </recommendedName>
</protein>
<reference evidence="11" key="1">
    <citation type="submission" date="2016-05" db="EMBL/GenBank/DDBJ databases">
        <title>Comparative genomics of biotechnologically important yeasts.</title>
        <authorList>
            <consortium name="DOE Joint Genome Institute"/>
            <person name="Riley R."/>
            <person name="Haridas S."/>
            <person name="Wolfe K.H."/>
            <person name="Lopes M.R."/>
            <person name="Hittinger C.T."/>
            <person name="Goker M."/>
            <person name="Salamov A."/>
            <person name="Wisecaver J."/>
            <person name="Long T.M."/>
            <person name="Aerts A.L."/>
            <person name="Barry K."/>
            <person name="Choi C."/>
            <person name="Clum A."/>
            <person name="Coughlan A.Y."/>
            <person name="Deshpande S."/>
            <person name="Douglass A.P."/>
            <person name="Hanson S.J."/>
            <person name="Klenk H.-P."/>
            <person name="Labutti K."/>
            <person name="Lapidus A."/>
            <person name="Lindquist E."/>
            <person name="Lipzen A."/>
            <person name="Meier-Kolthoff J.P."/>
            <person name="Ohm R.A."/>
            <person name="Otillar R.P."/>
            <person name="Pangilinan J."/>
            <person name="Peng Y."/>
            <person name="Rokas A."/>
            <person name="Rosa C.A."/>
            <person name="Scheuner C."/>
            <person name="Sibirny A.A."/>
            <person name="Slot J.C."/>
            <person name="Stielow J.B."/>
            <person name="Sun H."/>
            <person name="Kurtzman C.P."/>
            <person name="Blackwell M."/>
            <person name="Grigoriev I.V."/>
            <person name="Jeffries T.W."/>
        </authorList>
    </citation>
    <scope>NUCLEOTIDE SEQUENCE [LARGE SCALE GENOMIC DNA]</scope>
    <source>
        <strain evidence="11">NRRL Y-1933</strain>
    </source>
</reference>
<sequence>MTINSGKPQVKKIFQELSILDKCLPLFIICSIILGILLSVYVPQSRKIFQGASVLDVSIPVVIGLIIMMIPPLCKVEWETFGQLQQYKKYQKSILVSLVLNWLVCPFLMYGLAWLTLFDEPEFRVGMIMIGMARCVAMVLLWNEIAGGDNSLCAILVIINSLLQIVLYAPYQVLFCYVMGGVRTQSNVSYELVARNVGFFLGIPLGLGFLLRFSFMYTVGIKKFEKNILPFISPWSLIGLLYTIIVIFIEKGDAFIKEIRSAFRCFVPLIIYFLVAWFGTFYLYRWWSTTSFALKLNNENDDESDEELTDLLKCGCKEKSIKNPQKWVFGCAANYKETITQTFTAASNNFELSLAVAISIYGTDSKQAIAATFGPLLEIPILIILAFVARLFRYKYLWSDVDEDDIESSDA</sequence>
<dbReference type="AlphaFoldDB" id="A0A1E4RF91"/>
<dbReference type="STRING" id="984485.A0A1E4RF91"/>
<feature type="transmembrane region" description="Helical" evidence="9">
    <location>
        <begin position="154"/>
        <end position="180"/>
    </location>
</feature>
<gene>
    <name evidence="10" type="ORF">HYPBUDRAFT_112937</name>
</gene>
<keyword evidence="11" id="KW-1185">Reference proteome</keyword>
<dbReference type="RefSeq" id="XP_020074862.1">
    <property type="nucleotide sequence ID" value="XM_020218937.1"/>
</dbReference>
<evidence type="ECO:0000313" key="11">
    <source>
        <dbReference type="Proteomes" id="UP000095085"/>
    </source>
</evidence>
<feature type="transmembrane region" description="Helical" evidence="9">
    <location>
        <begin position="54"/>
        <end position="73"/>
    </location>
</feature>
<organism evidence="10 11">
    <name type="scientific">Hyphopichia burtonii NRRL Y-1933</name>
    <dbReference type="NCBI Taxonomy" id="984485"/>
    <lineage>
        <taxon>Eukaryota</taxon>
        <taxon>Fungi</taxon>
        <taxon>Dikarya</taxon>
        <taxon>Ascomycota</taxon>
        <taxon>Saccharomycotina</taxon>
        <taxon>Pichiomycetes</taxon>
        <taxon>Debaryomycetaceae</taxon>
        <taxon>Hyphopichia</taxon>
    </lineage>
</organism>
<evidence type="ECO:0000256" key="3">
    <source>
        <dbReference type="ARBA" id="ARBA00022448"/>
    </source>
</evidence>
<keyword evidence="5 8" id="KW-0812">Transmembrane</keyword>
<dbReference type="GO" id="GO:0015104">
    <property type="term" value="F:antimonite transmembrane transporter activity"/>
    <property type="evidence" value="ECO:0007669"/>
    <property type="project" value="EnsemblFungi"/>
</dbReference>
<feature type="transmembrane region" description="Helical" evidence="9">
    <location>
        <begin position="24"/>
        <end position="42"/>
    </location>
</feature>
<keyword evidence="6 8" id="KW-1133">Transmembrane helix</keyword>
<evidence type="ECO:0000256" key="4">
    <source>
        <dbReference type="ARBA" id="ARBA00022475"/>
    </source>
</evidence>
<comment type="subcellular location">
    <subcellularLocation>
        <location evidence="1 8">Cell membrane</location>
        <topology evidence="1 8">Multi-pass membrane protein</topology>
    </subcellularLocation>
</comment>
<feature type="transmembrane region" description="Helical" evidence="9">
    <location>
        <begin position="93"/>
        <end position="118"/>
    </location>
</feature>
<evidence type="ECO:0000256" key="7">
    <source>
        <dbReference type="ARBA" id="ARBA00023136"/>
    </source>
</evidence>
<dbReference type="OrthoDB" id="187348at2759"/>
<feature type="transmembrane region" description="Helical" evidence="9">
    <location>
        <begin position="192"/>
        <end position="211"/>
    </location>
</feature>
<dbReference type="GO" id="GO:0015105">
    <property type="term" value="F:arsenite transmembrane transporter activity"/>
    <property type="evidence" value="ECO:0007669"/>
    <property type="project" value="EnsemblFungi"/>
</dbReference>
<proteinExistence type="inferred from homology"/>
<evidence type="ECO:0000256" key="2">
    <source>
        <dbReference type="ARBA" id="ARBA00010110"/>
    </source>
</evidence>
<evidence type="ECO:0000313" key="10">
    <source>
        <dbReference type="EMBL" id="ODV65795.1"/>
    </source>
</evidence>
<dbReference type="Gene3D" id="1.20.1530.20">
    <property type="match status" value="1"/>
</dbReference>
<feature type="transmembrane region" description="Helical" evidence="9">
    <location>
        <begin position="368"/>
        <end position="389"/>
    </location>
</feature>
<evidence type="ECO:0000256" key="8">
    <source>
        <dbReference type="PIRNR" id="PIRNR005508"/>
    </source>
</evidence>
<feature type="transmembrane region" description="Helical" evidence="9">
    <location>
        <begin position="261"/>
        <end position="284"/>
    </location>
</feature>
<name>A0A1E4RF91_9ASCO</name>
<dbReference type="NCBIfam" id="TIGR00832">
    <property type="entry name" value="acr3"/>
    <property type="match status" value="1"/>
</dbReference>
<dbReference type="GO" id="GO:0005886">
    <property type="term" value="C:plasma membrane"/>
    <property type="evidence" value="ECO:0007669"/>
    <property type="project" value="UniProtKB-SubCell"/>
</dbReference>
<evidence type="ECO:0000256" key="6">
    <source>
        <dbReference type="ARBA" id="ARBA00022989"/>
    </source>
</evidence>
<evidence type="ECO:0000256" key="9">
    <source>
        <dbReference type="SAM" id="Phobius"/>
    </source>
</evidence>
<dbReference type="PANTHER" id="PTHR43057:SF1">
    <property type="entry name" value="ARSENICAL-RESISTANCE PROTEIN 3"/>
    <property type="match status" value="1"/>
</dbReference>